<reference evidence="3 4" key="1">
    <citation type="journal article" date="2018" name="Nat. Genet.">
        <title>The Rosa genome provides new insights in the design of modern roses.</title>
        <authorList>
            <person name="Bendahmane M."/>
        </authorList>
    </citation>
    <scope>NUCLEOTIDE SEQUENCE [LARGE SCALE GENOMIC DNA]</scope>
    <source>
        <strain evidence="4">cv. Old Blush</strain>
    </source>
</reference>
<dbReference type="STRING" id="74649.A0A2P6Q445"/>
<evidence type="ECO:0000313" key="4">
    <source>
        <dbReference type="Proteomes" id="UP000238479"/>
    </source>
</evidence>
<dbReference type="OrthoDB" id="1928104at2759"/>
<dbReference type="AlphaFoldDB" id="A0A2P6Q445"/>
<keyword evidence="4" id="KW-1185">Reference proteome</keyword>
<accession>A0A2P6Q445</accession>
<feature type="region of interest" description="Disordered" evidence="1">
    <location>
        <begin position="58"/>
        <end position="95"/>
    </location>
</feature>
<dbReference type="PANTHER" id="PTHR47872">
    <property type="entry name" value="NUCLEAR RNA EXPORT FACTOR SDE5-RELATED"/>
    <property type="match status" value="1"/>
</dbReference>
<evidence type="ECO:0000256" key="1">
    <source>
        <dbReference type="SAM" id="MobiDB-lite"/>
    </source>
</evidence>
<feature type="region of interest" description="Disordered" evidence="1">
    <location>
        <begin position="204"/>
        <end position="259"/>
    </location>
</feature>
<protein>
    <recommendedName>
        <fullName evidence="2">DUF1771 domain-containing protein</fullName>
    </recommendedName>
</protein>
<name>A0A2P6Q445_ROSCH</name>
<dbReference type="OMA" id="NISEHPC"/>
<dbReference type="Pfam" id="PF08590">
    <property type="entry name" value="DUF1771"/>
    <property type="match status" value="1"/>
</dbReference>
<feature type="compositionally biased region" description="Polar residues" evidence="1">
    <location>
        <begin position="238"/>
        <end position="252"/>
    </location>
</feature>
<dbReference type="SMART" id="SM01162">
    <property type="entry name" value="DUF1771"/>
    <property type="match status" value="1"/>
</dbReference>
<dbReference type="EMBL" id="PDCK01000043">
    <property type="protein sequence ID" value="PRQ28919.1"/>
    <property type="molecule type" value="Genomic_DNA"/>
</dbReference>
<comment type="caution">
    <text evidence="3">The sequence shown here is derived from an EMBL/GenBank/DDBJ whole genome shotgun (WGS) entry which is preliminary data.</text>
</comment>
<feature type="compositionally biased region" description="Low complexity" evidence="1">
    <location>
        <begin position="58"/>
        <end position="70"/>
    </location>
</feature>
<feature type="domain" description="DUF1771" evidence="2">
    <location>
        <begin position="334"/>
        <end position="399"/>
    </location>
</feature>
<dbReference type="Gene3D" id="3.30.1370.110">
    <property type="match status" value="1"/>
</dbReference>
<dbReference type="InterPro" id="IPR036063">
    <property type="entry name" value="Smr_dom_sf"/>
</dbReference>
<gene>
    <name evidence="3" type="ORF">RchiOBHm_Chr5g0008211</name>
</gene>
<dbReference type="Proteomes" id="UP000238479">
    <property type="component" value="Chromosome 5"/>
</dbReference>
<dbReference type="InterPro" id="IPR013899">
    <property type="entry name" value="DUF1771"/>
</dbReference>
<dbReference type="CDD" id="cd14279">
    <property type="entry name" value="CUE"/>
    <property type="match status" value="1"/>
</dbReference>
<evidence type="ECO:0000259" key="2">
    <source>
        <dbReference type="SMART" id="SM01162"/>
    </source>
</evidence>
<dbReference type="PANTHER" id="PTHR47872:SF3">
    <property type="entry name" value="NUCLEAR RNA EXPORT FACTOR SDE5 ISOFORM X1"/>
    <property type="match status" value="1"/>
</dbReference>
<dbReference type="Gramene" id="PRQ28919">
    <property type="protein sequence ID" value="PRQ28919"/>
    <property type="gene ID" value="RchiOBHm_Chr5g0008211"/>
</dbReference>
<evidence type="ECO:0000313" key="3">
    <source>
        <dbReference type="EMBL" id="PRQ28919.1"/>
    </source>
</evidence>
<organism evidence="3 4">
    <name type="scientific">Rosa chinensis</name>
    <name type="common">China rose</name>
    <dbReference type="NCBI Taxonomy" id="74649"/>
    <lineage>
        <taxon>Eukaryota</taxon>
        <taxon>Viridiplantae</taxon>
        <taxon>Streptophyta</taxon>
        <taxon>Embryophyta</taxon>
        <taxon>Tracheophyta</taxon>
        <taxon>Spermatophyta</taxon>
        <taxon>Magnoliopsida</taxon>
        <taxon>eudicotyledons</taxon>
        <taxon>Gunneridae</taxon>
        <taxon>Pentapetalae</taxon>
        <taxon>rosids</taxon>
        <taxon>fabids</taxon>
        <taxon>Rosales</taxon>
        <taxon>Rosaceae</taxon>
        <taxon>Rosoideae</taxon>
        <taxon>Rosoideae incertae sedis</taxon>
        <taxon>Rosa</taxon>
    </lineage>
</organism>
<sequence length="495" mass="54380">MEASGFNGAPRFDDEQGLRVLLDAFGPAFSIEEIASAYCKAGKNAEAAAETLALSATSAGEESSGVVSDDGGIGKKDKTTSDNGSGNSRGAKTKYRSVSVGSVSGVIGKHYGNKTTSSGGNGGKALRVDTKSKVLPIPESWVEKAESCSSSAGDDVLHQDMEDFLFNMLGEGFKLDRDVIRDVLDSCGYDMEKSMENLISLSTSASDERNEVISNSNDKSAGSYLKLEESSQRKHINSTEGNGDKASNTNEVESAGKEKKRFDLQKELLAALFNAPERPEEPELPKTRIVRSMKGYADYGHLVLEPPKDSFSDHKTPVVYQQHHTEDDADDEVRYQVLRKSVKEYRSTMKEYYQAAVDAFSKGDRIRADKLMEQGHFFQKKAREADEESNKMILKPRDAETQGDIVLDLHEGGAKEAIRLLKCHLSSFSGISSIKHLKVIIDTKEGDILKGSRRRLAVLKLLEEESIKWVEGDNAGTILIQLDSINRKKLTFLKK</sequence>
<proteinExistence type="predicted"/>